<evidence type="ECO:0000313" key="1">
    <source>
        <dbReference type="EMBL" id="CAK9037815.1"/>
    </source>
</evidence>
<sequence length="653" mass="72733">MMEASDGWAETAKLFTSGIYVQKYVTIQNVRLGLLHLCLKIAAGIWALVLMFSLRAYDNNAVPSGSFLEVWQMPAPSAQSGDFSYCTNPEQYDYVYNEDYVYKMSGCETLHLGEAHRKQGNSIFFPTSIDDSYVWTFGAAACAAGSNASEAQVLCNVKGGILRILDSTENGKSCQCLISHSFFARHPEGQRLFFTHGFEASNLGVMGNGRMRGSIRSDSNQYSYDGKKWQDLNDGGILTMVQDQNGESCALGGHSKFLPDAARQGIGGTLSEWMVCAGVDLQMADPKMRSQHPMEWSAPTARVTGLELNIQLDYRNVHHEVGFSGVVCYVRISAIQLWNSENYVSYGQLLDGGWSSYRSRHQRGVEVRFLVEGRIDFMDFIRLTTAISNVLTIMSIPAILVSLLALYGLGPLSSIYAAAANSKVNVCDDTKTAVTRLITNEAAMKLIEEGITRTHVRNTFTRALTHYIDLKPANKHNMHEEKWKRKLEKLDQAEGTLQDKELDQLVEFVMQSINHRKKGQRASQSNSRIDVEEYLKLHLRNDPVQLPVIVQLFDDDRDKGILERIFQDSHAFDLHQEAVRCSLILCSGQGDQGDGSGIGRSSHEREGVPIAIAPTPVVPETTETLLEATPPARRPRVWRAGDCAKLLAQRDQE</sequence>
<evidence type="ECO:0000313" key="2">
    <source>
        <dbReference type="Proteomes" id="UP001642464"/>
    </source>
</evidence>
<dbReference type="Proteomes" id="UP001642464">
    <property type="component" value="Unassembled WGS sequence"/>
</dbReference>
<comment type="caution">
    <text evidence="1">The sequence shown here is derived from an EMBL/GenBank/DDBJ whole genome shotgun (WGS) entry which is preliminary data.</text>
</comment>
<accession>A0ABP0LF76</accession>
<gene>
    <name evidence="1" type="ORF">SCF082_LOCUS22327</name>
</gene>
<dbReference type="EMBL" id="CAXAMM010016002">
    <property type="protein sequence ID" value="CAK9037815.1"/>
    <property type="molecule type" value="Genomic_DNA"/>
</dbReference>
<reference evidence="1 2" key="1">
    <citation type="submission" date="2024-02" db="EMBL/GenBank/DDBJ databases">
        <authorList>
            <person name="Chen Y."/>
            <person name="Shah S."/>
            <person name="Dougan E. K."/>
            <person name="Thang M."/>
            <person name="Chan C."/>
        </authorList>
    </citation>
    <scope>NUCLEOTIDE SEQUENCE [LARGE SCALE GENOMIC DNA]</scope>
</reference>
<name>A0ABP0LF76_9DINO</name>
<protein>
    <submittedName>
        <fullName evidence="1">Uncharacterized protein</fullName>
    </submittedName>
</protein>
<organism evidence="1 2">
    <name type="scientific">Durusdinium trenchii</name>
    <dbReference type="NCBI Taxonomy" id="1381693"/>
    <lineage>
        <taxon>Eukaryota</taxon>
        <taxon>Sar</taxon>
        <taxon>Alveolata</taxon>
        <taxon>Dinophyceae</taxon>
        <taxon>Suessiales</taxon>
        <taxon>Symbiodiniaceae</taxon>
        <taxon>Durusdinium</taxon>
    </lineage>
</organism>
<proteinExistence type="predicted"/>
<keyword evidence="2" id="KW-1185">Reference proteome</keyword>